<evidence type="ECO:0000313" key="2">
    <source>
        <dbReference type="Proteomes" id="UP000824469"/>
    </source>
</evidence>
<protein>
    <submittedName>
        <fullName evidence="1">Uncharacterized protein</fullName>
    </submittedName>
</protein>
<dbReference type="EMBL" id="JAHRHJ020000003">
    <property type="protein sequence ID" value="KAH9322115.1"/>
    <property type="molecule type" value="Genomic_DNA"/>
</dbReference>
<dbReference type="Proteomes" id="UP000824469">
    <property type="component" value="Unassembled WGS sequence"/>
</dbReference>
<dbReference type="AlphaFoldDB" id="A0AA38LGZ9"/>
<keyword evidence="2" id="KW-1185">Reference proteome</keyword>
<evidence type="ECO:0000313" key="1">
    <source>
        <dbReference type="EMBL" id="KAH9322115.1"/>
    </source>
</evidence>
<accession>A0AA38LGZ9</accession>
<gene>
    <name evidence="1" type="ORF">KI387_016754</name>
</gene>
<reference evidence="1 2" key="1">
    <citation type="journal article" date="2021" name="Nat. Plants">
        <title>The Taxus genome provides insights into paclitaxel biosynthesis.</title>
        <authorList>
            <person name="Xiong X."/>
            <person name="Gou J."/>
            <person name="Liao Q."/>
            <person name="Li Y."/>
            <person name="Zhou Q."/>
            <person name="Bi G."/>
            <person name="Li C."/>
            <person name="Du R."/>
            <person name="Wang X."/>
            <person name="Sun T."/>
            <person name="Guo L."/>
            <person name="Liang H."/>
            <person name="Lu P."/>
            <person name="Wu Y."/>
            <person name="Zhang Z."/>
            <person name="Ro D.K."/>
            <person name="Shang Y."/>
            <person name="Huang S."/>
            <person name="Yan J."/>
        </authorList>
    </citation>
    <scope>NUCLEOTIDE SEQUENCE [LARGE SCALE GENOMIC DNA]</scope>
    <source>
        <strain evidence="1">Ta-2019</strain>
    </source>
</reference>
<name>A0AA38LGZ9_TAXCH</name>
<organism evidence="1 2">
    <name type="scientific">Taxus chinensis</name>
    <name type="common">Chinese yew</name>
    <name type="synonym">Taxus wallichiana var. chinensis</name>
    <dbReference type="NCBI Taxonomy" id="29808"/>
    <lineage>
        <taxon>Eukaryota</taxon>
        <taxon>Viridiplantae</taxon>
        <taxon>Streptophyta</taxon>
        <taxon>Embryophyta</taxon>
        <taxon>Tracheophyta</taxon>
        <taxon>Spermatophyta</taxon>
        <taxon>Pinopsida</taxon>
        <taxon>Pinidae</taxon>
        <taxon>Conifers II</taxon>
        <taxon>Cupressales</taxon>
        <taxon>Taxaceae</taxon>
        <taxon>Taxus</taxon>
    </lineage>
</organism>
<comment type="caution">
    <text evidence="1">The sequence shown here is derived from an EMBL/GenBank/DDBJ whole genome shotgun (WGS) entry which is preliminary data.</text>
</comment>
<proteinExistence type="predicted"/>
<sequence>ALKFLAASFKGRALDWYKSLTPAFVDTWVVPVFMLESMFNLDDQLRGERWNITFKPGHYGDVKHSHLRRLLLLAKRKDLDKACSQAYYLEMDEDKGSSPSLDDDKEACVQTPYLLVQRLETNDDTTAGADIEDPIAFEDKKFEKLYDNSLSNTEEDLGEDEVVYINTIERKPTETVHAPPRQLSLHKGTLVIVLELIDRILKTLLSQ</sequence>
<feature type="non-terminal residue" evidence="1">
    <location>
        <position position="207"/>
    </location>
</feature>